<name>A0A2J6SPV0_9HELO</name>
<dbReference type="EMBL" id="KZ613895">
    <property type="protein sequence ID" value="PMD52789.1"/>
    <property type="molecule type" value="Genomic_DNA"/>
</dbReference>
<dbReference type="GeneID" id="36579005"/>
<reference evidence="2 3" key="1">
    <citation type="submission" date="2016-04" db="EMBL/GenBank/DDBJ databases">
        <title>A degradative enzymes factory behind the ericoid mycorrhizal symbiosis.</title>
        <authorList>
            <consortium name="DOE Joint Genome Institute"/>
            <person name="Martino E."/>
            <person name="Morin E."/>
            <person name="Grelet G."/>
            <person name="Kuo A."/>
            <person name="Kohler A."/>
            <person name="Daghino S."/>
            <person name="Barry K."/>
            <person name="Choi C."/>
            <person name="Cichocki N."/>
            <person name="Clum A."/>
            <person name="Copeland A."/>
            <person name="Hainaut M."/>
            <person name="Haridas S."/>
            <person name="Labutti K."/>
            <person name="Lindquist E."/>
            <person name="Lipzen A."/>
            <person name="Khouja H.-R."/>
            <person name="Murat C."/>
            <person name="Ohm R."/>
            <person name="Olson A."/>
            <person name="Spatafora J."/>
            <person name="Veneault-Fourrey C."/>
            <person name="Henrissat B."/>
            <person name="Grigoriev I."/>
            <person name="Martin F."/>
            <person name="Perotto S."/>
        </authorList>
    </citation>
    <scope>NUCLEOTIDE SEQUENCE [LARGE SCALE GENOMIC DNA]</scope>
    <source>
        <strain evidence="2 3">E</strain>
    </source>
</reference>
<protein>
    <submittedName>
        <fullName evidence="2">Uncharacterized protein</fullName>
    </submittedName>
</protein>
<accession>A0A2J6SPV0</accession>
<feature type="region of interest" description="Disordered" evidence="1">
    <location>
        <begin position="361"/>
        <end position="390"/>
    </location>
</feature>
<gene>
    <name evidence="2" type="ORF">K444DRAFT_191331</name>
</gene>
<feature type="compositionally biased region" description="Polar residues" evidence="1">
    <location>
        <begin position="373"/>
        <end position="390"/>
    </location>
</feature>
<evidence type="ECO:0000313" key="2">
    <source>
        <dbReference type="EMBL" id="PMD52789.1"/>
    </source>
</evidence>
<feature type="region of interest" description="Disordered" evidence="1">
    <location>
        <begin position="182"/>
        <end position="203"/>
    </location>
</feature>
<dbReference type="InParanoid" id="A0A2J6SPV0"/>
<sequence length="879" mass="99236">MHIIGRNYPIWLNHHSHLDSCQLRAFLNALVASVADPHRAHSYTEWLTCRVELSAELAHNFFSRSIYKLMLSALFLHSPTTIHPAKMKITLFIASAILAYGAVAAPVQSSSPLEKNSRENQKHEIEDLPPISTFVTPRGFIEPIPEYPHETTKTSLPFDNHPDNSESFLAIVDNIPGDEMKSQTKTTVSPQHGYPPVSGSHHGGYHNTNLRDLLDKIDFKESVCIEKQAHERLQKHSKRSDPRVEKAVGLLKRLDILNSAQTLDEKMAEIIIDELESYLRTYRAKGWKYDAPHVEVAAIHKAEDHLHGLNLTRDATLRHGEKLRDLCYQIDGSYHRKEACARGIMENGIVRNLTAGLGKRAVSEDTSGDVAASQPNPGASPSLTGQPPSVETSVSQFALAYCPGESDWKPAEQFSDVSDCARLTRDVKTSELERRQDDPAWFDKFIFPEYENSLPKRNDRRWDFEGSMSMEFEDPKSHETTDVDLEANWFSDWKRALAQGNEESRTSSAKQDVTPELADRIRNLEDEIGTEITKPFNELKNATENATGAIQDAVERFAVRVNKHNSYSSGKLNFTATFDPSKYCKRDLAESVKKAEDEIAAKIREGYDHITAPVTVTKNCTYNVTAVGSIPVKHNATARFNPTWHYKRGLPESVRKLENEIGSKITEPYNEVTQPLTEFKNSTERGLHRLAHKAENLTTNHPYGKEGSPANENDDLERIFAEHYKSPAFRDFLHRVFNITSGNRNSTSCPYAGSHDKSATNHTSSSSCGEGTCGRIHAKDFKQSGKHLSPRERAKYCAAHKYGTNTPEFEFSQHHSAEVFDRMVDIMDMKHKASNRYDEDRFISKAEQRLRVQQLMLEYDEAGFDPSTAVAKPIKKTLY</sequence>
<evidence type="ECO:0000256" key="1">
    <source>
        <dbReference type="SAM" id="MobiDB-lite"/>
    </source>
</evidence>
<dbReference type="RefSeq" id="XP_024729693.1">
    <property type="nucleotide sequence ID" value="XM_024870923.1"/>
</dbReference>
<dbReference type="OrthoDB" id="3538100at2759"/>
<evidence type="ECO:0000313" key="3">
    <source>
        <dbReference type="Proteomes" id="UP000235371"/>
    </source>
</evidence>
<dbReference type="Proteomes" id="UP000235371">
    <property type="component" value="Unassembled WGS sequence"/>
</dbReference>
<keyword evidence="3" id="KW-1185">Reference proteome</keyword>
<proteinExistence type="predicted"/>
<organism evidence="2 3">
    <name type="scientific">Hyaloscypha bicolor E</name>
    <dbReference type="NCBI Taxonomy" id="1095630"/>
    <lineage>
        <taxon>Eukaryota</taxon>
        <taxon>Fungi</taxon>
        <taxon>Dikarya</taxon>
        <taxon>Ascomycota</taxon>
        <taxon>Pezizomycotina</taxon>
        <taxon>Leotiomycetes</taxon>
        <taxon>Helotiales</taxon>
        <taxon>Hyaloscyphaceae</taxon>
        <taxon>Hyaloscypha</taxon>
        <taxon>Hyaloscypha bicolor</taxon>
    </lineage>
</organism>
<dbReference type="AlphaFoldDB" id="A0A2J6SPV0"/>